<dbReference type="AlphaFoldDB" id="A0A563W2H6"/>
<dbReference type="PANTHER" id="PTHR10098:SF112">
    <property type="entry name" value="SLR0380 PROTEIN"/>
    <property type="match status" value="1"/>
</dbReference>
<sequence length="864" mass="96884">MNTISKFLKSLHYSLWLGLLAFWLVTIAIPAVATNIGEYPEITQVEYQNTSILLAKGKVAYEAGRFAEAAEYWQQATRQYKKAQNTAYQALSSNYLALAYQELGQWQEASKNLNQSLQLLENYAPRKSENKKISAITAQVINTQGSLQLAMGKAELALDSWRQAEQYYRQDRDDIGLLGSQINQAQALQHLGLYRRSQKLLKQLQKQLTEQSDPVLRALGLRSLGNILQVTGNLEESQALLKESLKITKSLNFSEANGATLFSLGNVARASNNPQSAIAFYRQAAATTSHTLTKIESNLNQISLLANLEKWKIINSLIPQIQKDIAGLSASRRGIYARVNFAKNLIDLEDRNLSFLEYENYISGLLSKTVTEAKELNDFRGESYALGTLGHWYEQQQQYAPAQKATEKALSLAMDINAPDIAYQWQWQLGRLLQKQGDRQGAITIEAQAVSTLQDIRGDLVATNTDVQFSFRESVEPIYRNLVGLLLEDNPNQENLVQAREVIESLQLAELENYFREACINTKPKQIDQIDSKAAVIYPIILPDRLAVIVSLPDSPLNYYQQTIAENDVEEVLDKFLQSLNPIYSNKKRLATSQQIYEWLIQPTEAELVNHNIETLVFVLDGSLRNLPMAALHDGEKYLIEKYRVALTPGLQLLEPKSLKNQKLKAVVAGLSESNQGFSALPGVKTEVTEISQSIPSQLLLNQEFTNASLREQIRETPSPLVHLATHGQFSSNPEETFIVTWDDQIKVKEFEDLLRAREETIDAQPIELLVMSACQTATGDKRAALGIAGVAVRSGARSTLATLWSVKDDSTVALMDEFYKQLADTSSVTKAEALRQAQISLIDSEDFKHPFYWSPFILVGNWL</sequence>
<keyword evidence="3" id="KW-1185">Reference proteome</keyword>
<dbReference type="InterPro" id="IPR019734">
    <property type="entry name" value="TPR_rpt"/>
</dbReference>
<dbReference type="SUPFAM" id="SSF48452">
    <property type="entry name" value="TPR-like"/>
    <property type="match status" value="2"/>
</dbReference>
<dbReference type="RefSeq" id="WP_144867265.1">
    <property type="nucleotide sequence ID" value="NZ_LR213824.1"/>
</dbReference>
<accession>A0A563W2H6</accession>
<proteinExistence type="predicted"/>
<gene>
    <name evidence="2" type="ORF">H1P_650026</name>
</gene>
<evidence type="ECO:0000313" key="2">
    <source>
        <dbReference type="EMBL" id="VEP17860.1"/>
    </source>
</evidence>
<evidence type="ECO:0000259" key="1">
    <source>
        <dbReference type="Pfam" id="PF12770"/>
    </source>
</evidence>
<dbReference type="OrthoDB" id="446317at2"/>
<protein>
    <recommendedName>
        <fullName evidence="1">CHAT domain-containing protein</fullName>
    </recommendedName>
</protein>
<dbReference type="Pfam" id="PF13424">
    <property type="entry name" value="TPR_12"/>
    <property type="match status" value="2"/>
</dbReference>
<dbReference type="InterPro" id="IPR011990">
    <property type="entry name" value="TPR-like_helical_dom_sf"/>
</dbReference>
<dbReference type="Proteomes" id="UP000320055">
    <property type="component" value="Unassembled WGS sequence"/>
</dbReference>
<dbReference type="PANTHER" id="PTHR10098">
    <property type="entry name" value="RAPSYN-RELATED"/>
    <property type="match status" value="1"/>
</dbReference>
<dbReference type="Gene3D" id="1.25.40.10">
    <property type="entry name" value="Tetratricopeptide repeat domain"/>
    <property type="match status" value="4"/>
</dbReference>
<dbReference type="EMBL" id="CAACVJ010000612">
    <property type="protein sequence ID" value="VEP17860.1"/>
    <property type="molecule type" value="Genomic_DNA"/>
</dbReference>
<name>A0A563W2H6_9CYAN</name>
<organism evidence="2 3">
    <name type="scientific">Hyella patelloides LEGE 07179</name>
    <dbReference type="NCBI Taxonomy" id="945734"/>
    <lineage>
        <taxon>Bacteria</taxon>
        <taxon>Bacillati</taxon>
        <taxon>Cyanobacteriota</taxon>
        <taxon>Cyanophyceae</taxon>
        <taxon>Pleurocapsales</taxon>
        <taxon>Hyellaceae</taxon>
        <taxon>Hyella</taxon>
    </lineage>
</organism>
<dbReference type="InterPro" id="IPR024983">
    <property type="entry name" value="CHAT_dom"/>
</dbReference>
<evidence type="ECO:0000313" key="3">
    <source>
        <dbReference type="Proteomes" id="UP000320055"/>
    </source>
</evidence>
<dbReference type="Pfam" id="PF12770">
    <property type="entry name" value="CHAT"/>
    <property type="match status" value="1"/>
</dbReference>
<dbReference type="SMART" id="SM00028">
    <property type="entry name" value="TPR"/>
    <property type="match status" value="6"/>
</dbReference>
<feature type="domain" description="CHAT" evidence="1">
    <location>
        <begin position="591"/>
        <end position="862"/>
    </location>
</feature>
<reference evidence="2 3" key="1">
    <citation type="submission" date="2019-01" db="EMBL/GenBank/DDBJ databases">
        <authorList>
            <person name="Brito A."/>
        </authorList>
    </citation>
    <scope>NUCLEOTIDE SEQUENCE [LARGE SCALE GENOMIC DNA]</scope>
    <source>
        <strain evidence="2">1</strain>
    </source>
</reference>